<keyword evidence="2" id="KW-1185">Reference proteome</keyword>
<evidence type="ECO:0000313" key="1">
    <source>
        <dbReference type="EMBL" id="KAJ8875388.1"/>
    </source>
</evidence>
<gene>
    <name evidence="1" type="ORF">PR048_023283</name>
</gene>
<organism evidence="1 2">
    <name type="scientific">Dryococelus australis</name>
    <dbReference type="NCBI Taxonomy" id="614101"/>
    <lineage>
        <taxon>Eukaryota</taxon>
        <taxon>Metazoa</taxon>
        <taxon>Ecdysozoa</taxon>
        <taxon>Arthropoda</taxon>
        <taxon>Hexapoda</taxon>
        <taxon>Insecta</taxon>
        <taxon>Pterygota</taxon>
        <taxon>Neoptera</taxon>
        <taxon>Polyneoptera</taxon>
        <taxon>Phasmatodea</taxon>
        <taxon>Verophasmatodea</taxon>
        <taxon>Anareolatae</taxon>
        <taxon>Phasmatidae</taxon>
        <taxon>Eurycanthinae</taxon>
        <taxon>Dryococelus</taxon>
    </lineage>
</organism>
<accession>A0ABQ9GTR3</accession>
<reference evidence="1 2" key="1">
    <citation type="submission" date="2023-02" db="EMBL/GenBank/DDBJ databases">
        <title>LHISI_Scaffold_Assembly.</title>
        <authorList>
            <person name="Stuart O.P."/>
            <person name="Cleave R."/>
            <person name="Magrath M.J.L."/>
            <person name="Mikheyev A.S."/>
        </authorList>
    </citation>
    <scope>NUCLEOTIDE SEQUENCE [LARGE SCALE GENOMIC DNA]</scope>
    <source>
        <strain evidence="1">Daus_M_001</strain>
        <tissue evidence="1">Leg muscle</tissue>
    </source>
</reference>
<dbReference type="Proteomes" id="UP001159363">
    <property type="component" value="Chromosome 8"/>
</dbReference>
<comment type="caution">
    <text evidence="1">The sequence shown here is derived from an EMBL/GenBank/DDBJ whole genome shotgun (WGS) entry which is preliminary data.</text>
</comment>
<proteinExistence type="predicted"/>
<name>A0ABQ9GTR3_9NEOP</name>
<evidence type="ECO:0000313" key="2">
    <source>
        <dbReference type="Proteomes" id="UP001159363"/>
    </source>
</evidence>
<protein>
    <submittedName>
        <fullName evidence="1">Uncharacterized protein</fullName>
    </submittedName>
</protein>
<dbReference type="EMBL" id="JARBHB010000009">
    <property type="protein sequence ID" value="KAJ8875388.1"/>
    <property type="molecule type" value="Genomic_DNA"/>
</dbReference>
<sequence length="131" mass="15176">MIASGNNAKTDSVKIALLLNIMGQKEVDLYNTLDFTRYKLLKNTPHPKKFKLMRERFSTSKIWLKVSPLTNTSLILKKLVGTCEFRDLEDSLIWDRIIVGIHSTSLRESVLRLEELTWKTSNISLPDKRKK</sequence>